<dbReference type="SUPFAM" id="SSF51905">
    <property type="entry name" value="FAD/NAD(P)-binding domain"/>
    <property type="match status" value="2"/>
</dbReference>
<dbReference type="InterPro" id="IPR000960">
    <property type="entry name" value="Flavin_mOase"/>
</dbReference>
<dbReference type="EMBL" id="JABBPN010000015">
    <property type="protein sequence ID" value="NMO97122.1"/>
    <property type="molecule type" value="Genomic_DNA"/>
</dbReference>
<evidence type="ECO:0000256" key="1">
    <source>
        <dbReference type="ARBA" id="ARBA00023002"/>
    </source>
</evidence>
<gene>
    <name evidence="2" type="ORF">HII30_15260</name>
</gene>
<dbReference type="PANTHER" id="PTHR43539">
    <property type="entry name" value="FLAVIN-BINDING MONOOXYGENASE-LIKE PROTEIN (AFU_ORTHOLOGUE AFUA_4G09220)"/>
    <property type="match status" value="1"/>
</dbReference>
<dbReference type="InterPro" id="IPR050982">
    <property type="entry name" value="Auxin_biosynth/cation_transpt"/>
</dbReference>
<dbReference type="RefSeq" id="WP_169505914.1">
    <property type="nucleotide sequence ID" value="NZ_JABBPN010000015.1"/>
</dbReference>
<keyword evidence="1" id="KW-0560">Oxidoreductase</keyword>
<keyword evidence="3" id="KW-1185">Reference proteome</keyword>
<dbReference type="GO" id="GO:0050661">
    <property type="term" value="F:NADP binding"/>
    <property type="evidence" value="ECO:0007669"/>
    <property type="project" value="InterPro"/>
</dbReference>
<dbReference type="Gene3D" id="3.50.50.60">
    <property type="entry name" value="FAD/NAD(P)-binding domain"/>
    <property type="match status" value="1"/>
</dbReference>
<dbReference type="GO" id="GO:0004497">
    <property type="term" value="F:monooxygenase activity"/>
    <property type="evidence" value="ECO:0007669"/>
    <property type="project" value="TreeGrafter"/>
</dbReference>
<evidence type="ECO:0000313" key="3">
    <source>
        <dbReference type="Proteomes" id="UP000565468"/>
    </source>
</evidence>
<organism evidence="2 3">
    <name type="scientific">Paenibacillus lemnae</name>
    <dbReference type="NCBI Taxonomy" id="1330551"/>
    <lineage>
        <taxon>Bacteria</taxon>
        <taxon>Bacillati</taxon>
        <taxon>Bacillota</taxon>
        <taxon>Bacilli</taxon>
        <taxon>Bacillales</taxon>
        <taxon>Paenibacillaceae</taxon>
        <taxon>Paenibacillus</taxon>
    </lineage>
</organism>
<dbReference type="PRINTS" id="PR00469">
    <property type="entry name" value="PNDRDTASEII"/>
</dbReference>
<dbReference type="PIRSF" id="PIRSF000332">
    <property type="entry name" value="FMO"/>
    <property type="match status" value="1"/>
</dbReference>
<dbReference type="PRINTS" id="PR00368">
    <property type="entry name" value="FADPNR"/>
</dbReference>
<dbReference type="Proteomes" id="UP000565468">
    <property type="component" value="Unassembled WGS sequence"/>
</dbReference>
<reference evidence="2 3" key="1">
    <citation type="submission" date="2020-04" db="EMBL/GenBank/DDBJ databases">
        <title>Paenibacillus algicola sp. nov., a novel marine bacterium producing alginate lyase.</title>
        <authorList>
            <person name="Huang H."/>
        </authorList>
    </citation>
    <scope>NUCLEOTIDE SEQUENCE [LARGE SCALE GENOMIC DNA]</scope>
    <source>
        <strain evidence="2 3">L7-75</strain>
    </source>
</reference>
<name>A0A848MAM5_PAELE</name>
<comment type="caution">
    <text evidence="2">The sequence shown here is derived from an EMBL/GenBank/DDBJ whole genome shotgun (WGS) entry which is preliminary data.</text>
</comment>
<accession>A0A848MAM5</accession>
<protein>
    <submittedName>
        <fullName evidence="2">NAD(P)-binding domain-containing protein</fullName>
    </submittedName>
</protein>
<dbReference type="InterPro" id="IPR036188">
    <property type="entry name" value="FAD/NAD-bd_sf"/>
</dbReference>
<dbReference type="PANTHER" id="PTHR43539:SF78">
    <property type="entry name" value="FLAVIN-CONTAINING MONOOXYGENASE"/>
    <property type="match status" value="1"/>
</dbReference>
<dbReference type="Pfam" id="PF13738">
    <property type="entry name" value="Pyr_redox_3"/>
    <property type="match status" value="1"/>
</dbReference>
<dbReference type="AlphaFoldDB" id="A0A848MAM5"/>
<proteinExistence type="predicted"/>
<sequence>MQTNTDVLIIGAGQAGLAAAYYLNKSQVNFLLIGQEQRIGDVWRQRYDSLVTFTPRAYNALPGLPLEGDPDGFSSKDEIADYLERYAAYSDFPVQLGTKVHAVDQEDDGLFRVTTSSGVIHAEKIIVAAGPFQKPWIPSFANQLSRSIHQIHTSQYINTSSLQEGPVLIVGAGNSGAQIAVELSKEREVYLSAGHKMKFLPLQLMGKSIFWWFDKTGILSATVDSKAGRWIRGKGDPIFGSDLIQAIRSGRVMLKPRSMKVQQDVFTFEDGTVDAFPNIIWATGFRSDYSWMQVPGILDAEGKPIHQRGASPVRGLYFLGLPWQSRRGSALIGGVARDAEVIVRSLQ</sequence>
<evidence type="ECO:0000313" key="2">
    <source>
        <dbReference type="EMBL" id="NMO97122.1"/>
    </source>
</evidence>
<dbReference type="GO" id="GO:0050660">
    <property type="term" value="F:flavin adenine dinucleotide binding"/>
    <property type="evidence" value="ECO:0007669"/>
    <property type="project" value="InterPro"/>
</dbReference>